<organism evidence="1 2">
    <name type="scientific">Kribbella aluminosa</name>
    <dbReference type="NCBI Taxonomy" id="416017"/>
    <lineage>
        <taxon>Bacteria</taxon>
        <taxon>Bacillati</taxon>
        <taxon>Actinomycetota</taxon>
        <taxon>Actinomycetes</taxon>
        <taxon>Propionibacteriales</taxon>
        <taxon>Kribbellaceae</taxon>
        <taxon>Kribbella</taxon>
    </lineage>
</organism>
<proteinExistence type="predicted"/>
<reference evidence="1 2" key="1">
    <citation type="submission" date="2021-03" db="EMBL/GenBank/DDBJ databases">
        <title>Sequencing the genomes of 1000 actinobacteria strains.</title>
        <authorList>
            <person name="Klenk H.-P."/>
        </authorList>
    </citation>
    <scope>NUCLEOTIDE SEQUENCE [LARGE SCALE GENOMIC DNA]</scope>
    <source>
        <strain evidence="1 2">DSM 18824</strain>
    </source>
</reference>
<dbReference type="EMBL" id="JAGINT010000001">
    <property type="protein sequence ID" value="MBP2349010.1"/>
    <property type="molecule type" value="Genomic_DNA"/>
</dbReference>
<keyword evidence="2" id="KW-1185">Reference proteome</keyword>
<evidence type="ECO:0000313" key="1">
    <source>
        <dbReference type="EMBL" id="MBP2349010.1"/>
    </source>
</evidence>
<gene>
    <name evidence="1" type="ORF">JOF29_000093</name>
</gene>
<protein>
    <submittedName>
        <fullName evidence="1">Uncharacterized protein</fullName>
    </submittedName>
</protein>
<accession>A0ABS4UBL2</accession>
<sequence>MAARSAAGSKSDVLYGISATGSVDGRPEATVVSERSVHAATESGIYTSAGGAWPFTLRYHC</sequence>
<name>A0ABS4UBL2_9ACTN</name>
<comment type="caution">
    <text evidence="1">The sequence shown here is derived from an EMBL/GenBank/DDBJ whole genome shotgun (WGS) entry which is preliminary data.</text>
</comment>
<evidence type="ECO:0000313" key="2">
    <source>
        <dbReference type="Proteomes" id="UP000755585"/>
    </source>
</evidence>
<dbReference type="Proteomes" id="UP000755585">
    <property type="component" value="Unassembled WGS sequence"/>
</dbReference>
<dbReference type="RefSeq" id="WP_209692241.1">
    <property type="nucleotide sequence ID" value="NZ_BAAAVU010000028.1"/>
</dbReference>